<organism evidence="2 3">
    <name type="scientific">Phakopsora pachyrhizi</name>
    <name type="common">Asian soybean rust disease fungus</name>
    <dbReference type="NCBI Taxonomy" id="170000"/>
    <lineage>
        <taxon>Eukaryota</taxon>
        <taxon>Fungi</taxon>
        <taxon>Dikarya</taxon>
        <taxon>Basidiomycota</taxon>
        <taxon>Pucciniomycotina</taxon>
        <taxon>Pucciniomycetes</taxon>
        <taxon>Pucciniales</taxon>
        <taxon>Phakopsoraceae</taxon>
        <taxon>Phakopsora</taxon>
    </lineage>
</organism>
<dbReference type="Proteomes" id="UP001153365">
    <property type="component" value="Unassembled WGS sequence"/>
</dbReference>
<dbReference type="AlphaFoldDB" id="A0AAV0BYR6"/>
<dbReference type="EMBL" id="CALTRL010006371">
    <property type="protein sequence ID" value="CAH7690721.1"/>
    <property type="molecule type" value="Genomic_DNA"/>
</dbReference>
<accession>A0AAV0BYR6</accession>
<proteinExistence type="predicted"/>
<keyword evidence="3" id="KW-1185">Reference proteome</keyword>
<sequence length="270" mass="29046">MYFSVLIQILLFSSSFVSKVSSHSFMLWLQGEDEIGSTSFGVRLDKRGALVQNTGIILDREILSGQVGECGRRFGGDGLEPEVIVVKKELELAEANGIPKAFPDGSIHMSFYVFNDDGAGPFTCESSSYNGTLDFKPMTIKQQIEGEDGKNSHADQFVYPLIAVFEPNATCGAGSTNDICIIRCRNPIGFGSCAAVRFNSTKSPTINLTDNLNSISTINSTSISTNNFTNNLTNISLNNTASIPANNLTDNLSNNLPGISANISFSNSIN</sequence>
<gene>
    <name evidence="2" type="ORF">PPACK8108_LOCUS26150</name>
</gene>
<keyword evidence="1" id="KW-0732">Signal</keyword>
<evidence type="ECO:0000256" key="1">
    <source>
        <dbReference type="SAM" id="SignalP"/>
    </source>
</evidence>
<feature type="signal peptide" evidence="1">
    <location>
        <begin position="1"/>
        <end position="22"/>
    </location>
</feature>
<evidence type="ECO:0000313" key="3">
    <source>
        <dbReference type="Proteomes" id="UP001153365"/>
    </source>
</evidence>
<comment type="caution">
    <text evidence="2">The sequence shown here is derived from an EMBL/GenBank/DDBJ whole genome shotgun (WGS) entry which is preliminary data.</text>
</comment>
<dbReference type="InterPro" id="IPR021476">
    <property type="entry name" value="Egh16-like"/>
</dbReference>
<dbReference type="PANTHER" id="PTHR34618">
    <property type="entry name" value="SURFACE PROTEIN MAS1, PUTATIVE-RELATED"/>
    <property type="match status" value="1"/>
</dbReference>
<evidence type="ECO:0008006" key="4">
    <source>
        <dbReference type="Google" id="ProtNLM"/>
    </source>
</evidence>
<reference evidence="2" key="1">
    <citation type="submission" date="2022-06" db="EMBL/GenBank/DDBJ databases">
        <authorList>
            <consortium name="SYNGENTA / RWTH Aachen University"/>
        </authorList>
    </citation>
    <scope>NUCLEOTIDE SEQUENCE</scope>
</reference>
<dbReference type="Pfam" id="PF11327">
    <property type="entry name" value="Egh16-like"/>
    <property type="match status" value="1"/>
</dbReference>
<protein>
    <recommendedName>
        <fullName evidence="4">Secreted protein</fullName>
    </recommendedName>
</protein>
<name>A0AAV0BYR6_PHAPC</name>
<feature type="chain" id="PRO_5043874644" description="Secreted protein" evidence="1">
    <location>
        <begin position="23"/>
        <end position="270"/>
    </location>
</feature>
<dbReference type="PANTHER" id="PTHR34618:SF1">
    <property type="entry name" value="SECRETED PROTEIN"/>
    <property type="match status" value="1"/>
</dbReference>
<evidence type="ECO:0000313" key="2">
    <source>
        <dbReference type="EMBL" id="CAH7690721.1"/>
    </source>
</evidence>